<dbReference type="RefSeq" id="WP_229873370.1">
    <property type="nucleotide sequence ID" value="NZ_BMUK01000017.1"/>
</dbReference>
<dbReference type="InterPro" id="IPR012338">
    <property type="entry name" value="Beta-lactam/transpept-like"/>
</dbReference>
<feature type="compositionally biased region" description="Basic residues" evidence="1">
    <location>
        <begin position="49"/>
        <end position="63"/>
    </location>
</feature>
<dbReference type="Gene3D" id="3.40.710.10">
    <property type="entry name" value="DD-peptidase/beta-lactamase superfamily"/>
    <property type="match status" value="1"/>
</dbReference>
<feature type="chain" id="PRO_5046331351" evidence="2">
    <location>
        <begin position="32"/>
        <end position="431"/>
    </location>
</feature>
<evidence type="ECO:0000256" key="1">
    <source>
        <dbReference type="SAM" id="MobiDB-lite"/>
    </source>
</evidence>
<evidence type="ECO:0000313" key="4">
    <source>
        <dbReference type="EMBL" id="WTW28090.1"/>
    </source>
</evidence>
<organism evidence="4 5">
    <name type="scientific">Streptomyces purpurascens</name>
    <dbReference type="NCBI Taxonomy" id="1924"/>
    <lineage>
        <taxon>Bacteria</taxon>
        <taxon>Bacillati</taxon>
        <taxon>Actinomycetota</taxon>
        <taxon>Actinomycetes</taxon>
        <taxon>Kitasatosporales</taxon>
        <taxon>Streptomycetaceae</taxon>
        <taxon>Streptomyces</taxon>
    </lineage>
</organism>
<sequence>MAHHGQRKSSPLRLNALAALAALAVATTALAGPSHPPPPRLPAKGGQAAHHKTQTAHQRTHAAHQKTQAVLNEIVARGTPGVIAQVRDRHGVWDGRAGVRKLGSELPRSTHDRFRIASVTKTFTATVLLKLEAEGKLSLDDSVATWLPGVVRGKGYRPRHITVRHLLNHTSGIFDYNMDAGFRAKYAGDEFDRNRHVEWSPEDLVDIALAHPPNFQPEQGSRPGRPGKWDYSDTNYVLAGMVVEKATGRGYAHAVERLVIRPLGLRGTSVPGSSPRLPSPHARHYSTLFEDGPEAKVRDVTEFSPTVAFSAGQMISTVGDVNTFLSKLLAGELLPPAQQRQLLDAVPVDGDKGHGGPQDVYGLGLRHFRLAEGCWAWGHGGMIPGSATRALASADGRQVMTMNRNGDWGEQRLEDAAVETELCRRSPTRPH</sequence>
<evidence type="ECO:0000256" key="2">
    <source>
        <dbReference type="SAM" id="SignalP"/>
    </source>
</evidence>
<keyword evidence="2" id="KW-0732">Signal</keyword>
<dbReference type="SUPFAM" id="SSF56601">
    <property type="entry name" value="beta-lactamase/transpeptidase-like"/>
    <property type="match status" value="1"/>
</dbReference>
<accession>A0ABZ1MKN1</accession>
<dbReference type="PANTHER" id="PTHR46825:SF7">
    <property type="entry name" value="D-ALANYL-D-ALANINE CARBOXYPEPTIDASE"/>
    <property type="match status" value="1"/>
</dbReference>
<reference evidence="4 5" key="1">
    <citation type="submission" date="2022-10" db="EMBL/GenBank/DDBJ databases">
        <title>The complete genomes of actinobacterial strains from the NBC collection.</title>
        <authorList>
            <person name="Joergensen T.S."/>
            <person name="Alvarez Arevalo M."/>
            <person name="Sterndorff E.B."/>
            <person name="Faurdal D."/>
            <person name="Vuksanovic O."/>
            <person name="Mourched A.-S."/>
            <person name="Charusanti P."/>
            <person name="Shaw S."/>
            <person name="Blin K."/>
            <person name="Weber T."/>
        </authorList>
    </citation>
    <scope>NUCLEOTIDE SEQUENCE [LARGE SCALE GENOMIC DNA]</scope>
    <source>
        <strain evidence="4 5">NBC_00017</strain>
    </source>
</reference>
<feature type="domain" description="Beta-lactamase-related" evidence="3">
    <location>
        <begin position="72"/>
        <end position="406"/>
    </location>
</feature>
<dbReference type="Pfam" id="PF00144">
    <property type="entry name" value="Beta-lactamase"/>
    <property type="match status" value="1"/>
</dbReference>
<dbReference type="Proteomes" id="UP001621512">
    <property type="component" value="Chromosome"/>
</dbReference>
<feature type="region of interest" description="Disordered" evidence="1">
    <location>
        <begin position="30"/>
        <end position="63"/>
    </location>
</feature>
<evidence type="ECO:0000313" key="5">
    <source>
        <dbReference type="Proteomes" id="UP001621512"/>
    </source>
</evidence>
<dbReference type="PANTHER" id="PTHR46825">
    <property type="entry name" value="D-ALANYL-D-ALANINE-CARBOXYPEPTIDASE/ENDOPEPTIDASE AMPH"/>
    <property type="match status" value="1"/>
</dbReference>
<evidence type="ECO:0000259" key="3">
    <source>
        <dbReference type="Pfam" id="PF00144"/>
    </source>
</evidence>
<protein>
    <submittedName>
        <fullName evidence="4">Beta-lactamase family protein</fullName>
    </submittedName>
</protein>
<dbReference type="InterPro" id="IPR001466">
    <property type="entry name" value="Beta-lactam-related"/>
</dbReference>
<name>A0ABZ1MKN1_STREF</name>
<dbReference type="InterPro" id="IPR050491">
    <property type="entry name" value="AmpC-like"/>
</dbReference>
<proteinExistence type="predicted"/>
<dbReference type="EMBL" id="CP108341">
    <property type="protein sequence ID" value="WTW28090.1"/>
    <property type="molecule type" value="Genomic_DNA"/>
</dbReference>
<gene>
    <name evidence="4" type="ORF">OHU35_19415</name>
</gene>
<keyword evidence="5" id="KW-1185">Reference proteome</keyword>
<feature type="signal peptide" evidence="2">
    <location>
        <begin position="1"/>
        <end position="31"/>
    </location>
</feature>